<feature type="transmembrane region" description="Helical" evidence="2">
    <location>
        <begin position="290"/>
        <end position="311"/>
    </location>
</feature>
<name>A0A5C6F9Z8_9BACT</name>
<organism evidence="3 4">
    <name type="scientific">Rubripirellula tenax</name>
    <dbReference type="NCBI Taxonomy" id="2528015"/>
    <lineage>
        <taxon>Bacteria</taxon>
        <taxon>Pseudomonadati</taxon>
        <taxon>Planctomycetota</taxon>
        <taxon>Planctomycetia</taxon>
        <taxon>Pirellulales</taxon>
        <taxon>Pirellulaceae</taxon>
        <taxon>Rubripirellula</taxon>
    </lineage>
</organism>
<evidence type="ECO:0000313" key="3">
    <source>
        <dbReference type="EMBL" id="TWU58583.1"/>
    </source>
</evidence>
<evidence type="ECO:0000256" key="1">
    <source>
        <dbReference type="SAM" id="MobiDB-lite"/>
    </source>
</evidence>
<reference evidence="3 4" key="1">
    <citation type="submission" date="2019-02" db="EMBL/GenBank/DDBJ databases">
        <title>Deep-cultivation of Planctomycetes and their phenomic and genomic characterization uncovers novel biology.</title>
        <authorList>
            <person name="Wiegand S."/>
            <person name="Jogler M."/>
            <person name="Boedeker C."/>
            <person name="Pinto D."/>
            <person name="Vollmers J."/>
            <person name="Rivas-Marin E."/>
            <person name="Kohn T."/>
            <person name="Peeters S.H."/>
            <person name="Heuer A."/>
            <person name="Rast P."/>
            <person name="Oberbeckmann S."/>
            <person name="Bunk B."/>
            <person name="Jeske O."/>
            <person name="Meyerdierks A."/>
            <person name="Storesund J.E."/>
            <person name="Kallscheuer N."/>
            <person name="Luecker S."/>
            <person name="Lage O.M."/>
            <person name="Pohl T."/>
            <person name="Merkel B.J."/>
            <person name="Hornburger P."/>
            <person name="Mueller R.-W."/>
            <person name="Bruemmer F."/>
            <person name="Labrenz M."/>
            <person name="Spormann A.M."/>
            <person name="Op Den Camp H."/>
            <person name="Overmann J."/>
            <person name="Amann R."/>
            <person name="Jetten M.S.M."/>
            <person name="Mascher T."/>
            <person name="Medema M.H."/>
            <person name="Devos D.P."/>
            <person name="Kaster A.-K."/>
            <person name="Ovreas L."/>
            <person name="Rohde M."/>
            <person name="Galperin M.Y."/>
            <person name="Jogler C."/>
        </authorList>
    </citation>
    <scope>NUCLEOTIDE SEQUENCE [LARGE SCALE GENOMIC DNA]</scope>
    <source>
        <strain evidence="3 4">Poly51</strain>
    </source>
</reference>
<dbReference type="InterPro" id="IPR025738">
    <property type="entry name" value="BatD"/>
</dbReference>
<comment type="caution">
    <text evidence="3">The sequence shown here is derived from an EMBL/GenBank/DDBJ whole genome shotgun (WGS) entry which is preliminary data.</text>
</comment>
<evidence type="ECO:0000256" key="2">
    <source>
        <dbReference type="SAM" id="Phobius"/>
    </source>
</evidence>
<feature type="region of interest" description="Disordered" evidence="1">
    <location>
        <begin position="404"/>
        <end position="429"/>
    </location>
</feature>
<dbReference type="Proteomes" id="UP000318288">
    <property type="component" value="Unassembled WGS sequence"/>
</dbReference>
<keyword evidence="2" id="KW-0472">Membrane</keyword>
<proteinExistence type="predicted"/>
<protein>
    <recommendedName>
        <fullName evidence="5">Protein BatD</fullName>
    </recommendedName>
</protein>
<keyword evidence="4" id="KW-1185">Reference proteome</keyword>
<evidence type="ECO:0008006" key="5">
    <source>
        <dbReference type="Google" id="ProtNLM"/>
    </source>
</evidence>
<gene>
    <name evidence="3" type="ORF">Poly51_13620</name>
</gene>
<dbReference type="AlphaFoldDB" id="A0A5C6F9Z8"/>
<sequence>MPVSLLAGHFARAAETVPVIVKVSTEPKEDGEALVGSRVRVIIDVLGRDGWANVPTLPMLEIPGAIVYEPDGQSTRLNDNVRGKSYSGQRNEWWVYPQRAGKLAIPAMEIAVAIQTFDPKDDAKPVSTTTQAIALDVVAPPGFDDKDKDVLVTTGLSVQQSWNGDAESMKVGDGITRTITRTIQSATPLVLTPIVFADVNGVAFYAKQPETSVKSDRGELTGTRTDSITYVFGRKGEISLPPIDVTWFDTNTHRRQTKTLDGVTISVADVPLQSASVPIQDQGRWRLREIGYLFLPCLAIACFFLLGRNWIKARWSTREESEAFAFRRLRKALMSGQVSASTTALQAWIDSVHPSTYLTFEQFFAAYGPSSAETGLDSLYRAIDTGQPEPDFQTLLDAVQRARANAQEKLPKRTKSALPPLNPTAASVR</sequence>
<keyword evidence="2" id="KW-1133">Transmembrane helix</keyword>
<dbReference type="PANTHER" id="PTHR40940:SF1">
    <property type="entry name" value="PROTEIN BATD"/>
    <property type="match status" value="1"/>
</dbReference>
<evidence type="ECO:0000313" key="4">
    <source>
        <dbReference type="Proteomes" id="UP000318288"/>
    </source>
</evidence>
<keyword evidence="2" id="KW-0812">Transmembrane</keyword>
<dbReference type="PANTHER" id="PTHR40940">
    <property type="entry name" value="PROTEIN BATD-RELATED"/>
    <property type="match status" value="1"/>
</dbReference>
<dbReference type="EMBL" id="SJPW01000002">
    <property type="protein sequence ID" value="TWU58583.1"/>
    <property type="molecule type" value="Genomic_DNA"/>
</dbReference>
<accession>A0A5C6F9Z8</accession>